<dbReference type="PANTHER" id="PTHR35156:SF1">
    <property type="entry name" value="TESTIS-EXPRESSED PROTEIN 52"/>
    <property type="match status" value="1"/>
</dbReference>
<comment type="caution">
    <text evidence="2">The sequence shown here is derived from an EMBL/GenBank/DDBJ whole genome shotgun (WGS) entry which is preliminary data.</text>
</comment>
<sequence length="238" mass="26569">MSTALIPSPNPVPLLSDPPVHSSGFAPRGFHRIILQSPPYTKAKLELLRKLRSPLKVEQPHSHTLGYQTWLEVSRLPPLLPLRPDRPYDSAVWRQLTAAPASPGPREPIPAPSRMEENTWSKFTHCSGVRRDEREAHALHIKSQGRAPPTDSQGNILPPPGYKRSAVSDLQPAVPGPEESGFFSPPKHLHKPHKLTLQSNSPNYSQILQRYQELQRGARTVVPHNSRMNTPRTAVQVT</sequence>
<accession>A0AAV3AXA9</accession>
<name>A0AAV3AXA9_PYXAD</name>
<protein>
    <submittedName>
        <fullName evidence="2">Uncharacterized protein</fullName>
    </submittedName>
</protein>
<dbReference type="InterPro" id="IPR029206">
    <property type="entry name" value="DUF4532"/>
</dbReference>
<evidence type="ECO:0000313" key="3">
    <source>
        <dbReference type="Proteomes" id="UP001181693"/>
    </source>
</evidence>
<reference evidence="2" key="1">
    <citation type="thesis" date="2020" institute="ProQuest LLC" country="789 East Eisenhower Parkway, Ann Arbor, MI, USA">
        <title>Comparative Genomics and Chromosome Evolution.</title>
        <authorList>
            <person name="Mudd A.B."/>
        </authorList>
    </citation>
    <scope>NUCLEOTIDE SEQUENCE</scope>
    <source>
        <strain evidence="2">1538</strain>
        <tissue evidence="2">Blood</tissue>
    </source>
</reference>
<proteinExistence type="predicted"/>
<dbReference type="EMBL" id="DYDO01000002">
    <property type="protein sequence ID" value="DBA30333.1"/>
    <property type="molecule type" value="Genomic_DNA"/>
</dbReference>
<evidence type="ECO:0000313" key="2">
    <source>
        <dbReference type="EMBL" id="DBA30333.1"/>
    </source>
</evidence>
<dbReference type="Proteomes" id="UP001181693">
    <property type="component" value="Unassembled WGS sequence"/>
</dbReference>
<gene>
    <name evidence="2" type="ORF">GDO54_006331</name>
</gene>
<dbReference type="AlphaFoldDB" id="A0AAV3AXA9"/>
<dbReference type="PANTHER" id="PTHR35156">
    <property type="entry name" value="TESTIS-EXPRESSED PROTEIN 52"/>
    <property type="match status" value="1"/>
</dbReference>
<feature type="region of interest" description="Disordered" evidence="1">
    <location>
        <begin position="140"/>
        <end position="201"/>
    </location>
</feature>
<dbReference type="Pfam" id="PF15046">
    <property type="entry name" value="DUF4532"/>
    <property type="match status" value="1"/>
</dbReference>
<organism evidence="2 3">
    <name type="scientific">Pyxicephalus adspersus</name>
    <name type="common">African bullfrog</name>
    <dbReference type="NCBI Taxonomy" id="30357"/>
    <lineage>
        <taxon>Eukaryota</taxon>
        <taxon>Metazoa</taxon>
        <taxon>Chordata</taxon>
        <taxon>Craniata</taxon>
        <taxon>Vertebrata</taxon>
        <taxon>Euteleostomi</taxon>
        <taxon>Amphibia</taxon>
        <taxon>Batrachia</taxon>
        <taxon>Anura</taxon>
        <taxon>Neobatrachia</taxon>
        <taxon>Ranoidea</taxon>
        <taxon>Pyxicephalidae</taxon>
        <taxon>Pyxicephalinae</taxon>
        <taxon>Pyxicephalus</taxon>
    </lineage>
</organism>
<keyword evidence="3" id="KW-1185">Reference proteome</keyword>
<evidence type="ECO:0000256" key="1">
    <source>
        <dbReference type="SAM" id="MobiDB-lite"/>
    </source>
</evidence>